<dbReference type="GO" id="GO:0005524">
    <property type="term" value="F:ATP binding"/>
    <property type="evidence" value="ECO:0007669"/>
    <property type="project" value="UniProtKB-UniRule"/>
</dbReference>
<dbReference type="GO" id="GO:0006260">
    <property type="term" value="P:DNA replication"/>
    <property type="evidence" value="ECO:0007669"/>
    <property type="project" value="UniProtKB-UniRule"/>
</dbReference>
<dbReference type="STRING" id="596324.TREVI0001_1740"/>
<sequence length="358" mass="41732">MPFLSISPYNFRNLENKAIDLSAPEVFLVGQNGQGKTNLLEALYLASYGNSFRTRNEAEIYKKNTNEYSIRVLFKENEERSHNISIISKDKKKIIEKNLKKIHDRKDFISTIPCILFCHDDLDFATGSPERRRFFIDQSLSLYDSSYIDILRNFTKLLKSRNLVLKEKKSEILDVIDAQLIPIGLQIMERRRALIESFNNIFSSLYENIGGIDSVMIDYSPSWKSANFDEVLISLIEKRQLDFTMNTSMSGPHRDKIRFVRNKKPFVQTASMGQQRLLSLVLRAAQAYFYTETTKRLPVLLMDDVLLELDPEKRKNFTEHLPQYDQLICTFLPGEPYQNYIREKSLVYIVSEGNFRAE</sequence>
<dbReference type="GO" id="GO:0006302">
    <property type="term" value="P:double-strand break repair"/>
    <property type="evidence" value="ECO:0007669"/>
    <property type="project" value="TreeGrafter"/>
</dbReference>
<reference evidence="12 13" key="1">
    <citation type="submission" date="2009-07" db="EMBL/GenBank/DDBJ databases">
        <authorList>
            <person name="Madupu R."/>
            <person name="Sebastian Y."/>
            <person name="Durkin A.S."/>
            <person name="Torralba M."/>
            <person name="Methe B."/>
            <person name="Sutton G.G."/>
            <person name="Strausberg R.L."/>
            <person name="Nelson K.E."/>
        </authorList>
    </citation>
    <scope>NUCLEOTIDE SEQUENCE [LARGE SCALE GENOMIC DNA]</scope>
    <source>
        <strain evidence="12 13">ATCC 35580</strain>
    </source>
</reference>
<name>C8PP19_9SPIR</name>
<dbReference type="InterPro" id="IPR027417">
    <property type="entry name" value="P-loop_NTPase"/>
</dbReference>
<keyword evidence="9 10" id="KW-0742">SOS response</keyword>
<dbReference type="SUPFAM" id="SSF52540">
    <property type="entry name" value="P-loop containing nucleoside triphosphate hydrolases"/>
    <property type="match status" value="1"/>
</dbReference>
<evidence type="ECO:0000256" key="8">
    <source>
        <dbReference type="ARBA" id="ARBA00023125"/>
    </source>
</evidence>
<keyword evidence="5 9" id="KW-0235">DNA replication</keyword>
<keyword evidence="6 9" id="KW-0547">Nucleotide-binding</keyword>
<dbReference type="PANTHER" id="PTHR32182:SF0">
    <property type="entry name" value="DNA REPLICATION AND REPAIR PROTEIN RECF"/>
    <property type="match status" value="1"/>
</dbReference>
<keyword evidence="4 9" id="KW-0963">Cytoplasm</keyword>
<dbReference type="InterPro" id="IPR042174">
    <property type="entry name" value="RecF_2"/>
</dbReference>
<keyword evidence="9 10" id="KW-0227">DNA damage</keyword>
<evidence type="ECO:0000256" key="9">
    <source>
        <dbReference type="HAMAP-Rule" id="MF_00365"/>
    </source>
</evidence>
<evidence type="ECO:0000256" key="7">
    <source>
        <dbReference type="ARBA" id="ARBA00022840"/>
    </source>
</evidence>
<keyword evidence="9 10" id="KW-0234">DNA repair</keyword>
<dbReference type="InterPro" id="IPR001238">
    <property type="entry name" value="DNA-binding_RecF"/>
</dbReference>
<dbReference type="Gene3D" id="3.40.50.300">
    <property type="entry name" value="P-loop containing nucleotide triphosphate hydrolases"/>
    <property type="match status" value="1"/>
</dbReference>
<comment type="caution">
    <text evidence="12">The sequence shown here is derived from an EMBL/GenBank/DDBJ whole genome shotgun (WGS) entry which is preliminary data.</text>
</comment>
<evidence type="ECO:0000259" key="11">
    <source>
        <dbReference type="Pfam" id="PF02463"/>
    </source>
</evidence>
<keyword evidence="7 9" id="KW-0067">ATP-binding</keyword>
<evidence type="ECO:0000313" key="12">
    <source>
        <dbReference type="EMBL" id="EEV20882.1"/>
    </source>
</evidence>
<dbReference type="PANTHER" id="PTHR32182">
    <property type="entry name" value="DNA REPLICATION AND REPAIR PROTEIN RECF"/>
    <property type="match status" value="1"/>
</dbReference>
<dbReference type="GO" id="GO:0005737">
    <property type="term" value="C:cytoplasm"/>
    <property type="evidence" value="ECO:0007669"/>
    <property type="project" value="UniProtKB-SubCell"/>
</dbReference>
<dbReference type="Proteomes" id="UP000004509">
    <property type="component" value="Unassembled WGS sequence"/>
</dbReference>
<evidence type="ECO:0000256" key="6">
    <source>
        <dbReference type="ARBA" id="ARBA00022741"/>
    </source>
</evidence>
<accession>C8PP19</accession>
<dbReference type="EMBL" id="ACYH01000024">
    <property type="protein sequence ID" value="EEV20882.1"/>
    <property type="molecule type" value="Genomic_DNA"/>
</dbReference>
<dbReference type="GO" id="GO:0003697">
    <property type="term" value="F:single-stranded DNA binding"/>
    <property type="evidence" value="ECO:0007669"/>
    <property type="project" value="UniProtKB-UniRule"/>
</dbReference>
<evidence type="ECO:0000313" key="13">
    <source>
        <dbReference type="Proteomes" id="UP000004509"/>
    </source>
</evidence>
<comment type="subcellular location">
    <subcellularLocation>
        <location evidence="1 9 10">Cytoplasm</location>
    </subcellularLocation>
</comment>
<organism evidence="12 13">
    <name type="scientific">Treponema vincentii ATCC 35580</name>
    <dbReference type="NCBI Taxonomy" id="596324"/>
    <lineage>
        <taxon>Bacteria</taxon>
        <taxon>Pseudomonadati</taxon>
        <taxon>Spirochaetota</taxon>
        <taxon>Spirochaetia</taxon>
        <taxon>Spirochaetales</taxon>
        <taxon>Treponemataceae</taxon>
        <taxon>Treponema</taxon>
    </lineage>
</organism>
<evidence type="ECO:0000256" key="1">
    <source>
        <dbReference type="ARBA" id="ARBA00004496"/>
    </source>
</evidence>
<evidence type="ECO:0000256" key="10">
    <source>
        <dbReference type="RuleBase" id="RU000578"/>
    </source>
</evidence>
<protein>
    <recommendedName>
        <fullName evidence="3 9">DNA replication and repair protein RecF</fullName>
    </recommendedName>
</protein>
<evidence type="ECO:0000256" key="3">
    <source>
        <dbReference type="ARBA" id="ARBA00020170"/>
    </source>
</evidence>
<proteinExistence type="inferred from homology"/>
<dbReference type="HAMAP" id="MF_00365">
    <property type="entry name" value="RecF"/>
    <property type="match status" value="1"/>
</dbReference>
<gene>
    <name evidence="9 12" type="primary">recF</name>
    <name evidence="12" type="ORF">TREVI0001_1740</name>
</gene>
<keyword evidence="8 9" id="KW-0238">DNA-binding</keyword>
<dbReference type="PROSITE" id="PS00618">
    <property type="entry name" value="RECF_2"/>
    <property type="match status" value="1"/>
</dbReference>
<dbReference type="GO" id="GO:0009432">
    <property type="term" value="P:SOS response"/>
    <property type="evidence" value="ECO:0007669"/>
    <property type="project" value="UniProtKB-UniRule"/>
</dbReference>
<dbReference type="RefSeq" id="WP_006188287.1">
    <property type="nucleotide sequence ID" value="NZ_ACYH01000024.1"/>
</dbReference>
<dbReference type="eggNOG" id="COG1195">
    <property type="taxonomic scope" value="Bacteria"/>
</dbReference>
<comment type="function">
    <text evidence="9 10">The RecF protein is involved in DNA metabolism; it is required for DNA replication and normal SOS inducibility. RecF binds preferentially to single-stranded, linear DNA. It also seems to bind ATP.</text>
</comment>
<dbReference type="OrthoDB" id="9803889at2"/>
<evidence type="ECO:0000256" key="2">
    <source>
        <dbReference type="ARBA" id="ARBA00008016"/>
    </source>
</evidence>
<evidence type="ECO:0000256" key="4">
    <source>
        <dbReference type="ARBA" id="ARBA00022490"/>
    </source>
</evidence>
<dbReference type="InterPro" id="IPR003395">
    <property type="entry name" value="RecF/RecN/SMC_N"/>
</dbReference>
<dbReference type="InterPro" id="IPR018078">
    <property type="entry name" value="DNA-binding_RecF_CS"/>
</dbReference>
<dbReference type="Gene3D" id="1.20.1050.90">
    <property type="entry name" value="RecF/RecN/SMC, N-terminal domain"/>
    <property type="match status" value="1"/>
</dbReference>
<dbReference type="Pfam" id="PF02463">
    <property type="entry name" value="SMC_N"/>
    <property type="match status" value="1"/>
</dbReference>
<dbReference type="GO" id="GO:0000731">
    <property type="term" value="P:DNA synthesis involved in DNA repair"/>
    <property type="evidence" value="ECO:0007669"/>
    <property type="project" value="TreeGrafter"/>
</dbReference>
<dbReference type="AlphaFoldDB" id="C8PP19"/>
<feature type="domain" description="RecF/RecN/SMC N-terminal" evidence="11">
    <location>
        <begin position="9"/>
        <end position="334"/>
    </location>
</feature>
<dbReference type="NCBIfam" id="TIGR00611">
    <property type="entry name" value="recf"/>
    <property type="match status" value="1"/>
</dbReference>
<comment type="similarity">
    <text evidence="2 9 10">Belongs to the RecF family.</text>
</comment>
<feature type="binding site" evidence="9">
    <location>
        <begin position="30"/>
        <end position="37"/>
    </location>
    <ligand>
        <name>ATP</name>
        <dbReference type="ChEBI" id="CHEBI:30616"/>
    </ligand>
</feature>
<evidence type="ECO:0000256" key="5">
    <source>
        <dbReference type="ARBA" id="ARBA00022705"/>
    </source>
</evidence>